<dbReference type="PANTHER" id="PTHR13773:SF8">
    <property type="entry name" value="PHOSPHATIDATE CYTIDYLYLTRANSFERASE, PHOTORECEPTOR-SPECIFIC"/>
    <property type="match status" value="1"/>
</dbReference>
<evidence type="ECO:0000256" key="13">
    <source>
        <dbReference type="ARBA" id="ARBA00023136"/>
    </source>
</evidence>
<evidence type="ECO:0000256" key="11">
    <source>
        <dbReference type="ARBA" id="ARBA00022989"/>
    </source>
</evidence>
<feature type="transmembrane region" description="Helical" evidence="17">
    <location>
        <begin position="317"/>
        <end position="340"/>
    </location>
</feature>
<feature type="transmembrane region" description="Helical" evidence="17">
    <location>
        <begin position="241"/>
        <end position="263"/>
    </location>
</feature>
<keyword evidence="9 16" id="KW-0812">Transmembrane</keyword>
<feature type="transmembrane region" description="Helical" evidence="17">
    <location>
        <begin position="139"/>
        <end position="159"/>
    </location>
</feature>
<feature type="transmembrane region" description="Helical" evidence="17">
    <location>
        <begin position="217"/>
        <end position="235"/>
    </location>
</feature>
<feature type="signal peptide" evidence="18">
    <location>
        <begin position="1"/>
        <end position="41"/>
    </location>
</feature>
<keyword evidence="12" id="KW-0443">Lipid metabolism</keyword>
<organism evidence="19">
    <name type="scientific">Grammatophora oceanica</name>
    <dbReference type="NCBI Taxonomy" id="210454"/>
    <lineage>
        <taxon>Eukaryota</taxon>
        <taxon>Sar</taxon>
        <taxon>Stramenopiles</taxon>
        <taxon>Ochrophyta</taxon>
        <taxon>Bacillariophyta</taxon>
        <taxon>Fragilariophyceae</taxon>
        <taxon>Fragilariophycidae</taxon>
        <taxon>Rhabdonematales</taxon>
        <taxon>Grammatophoraceae</taxon>
        <taxon>Grammatophora</taxon>
    </lineage>
</organism>
<feature type="transmembrane region" description="Helical" evidence="17">
    <location>
        <begin position="179"/>
        <end position="197"/>
    </location>
</feature>
<dbReference type="InterPro" id="IPR000374">
    <property type="entry name" value="PC_trans"/>
</dbReference>
<evidence type="ECO:0000256" key="7">
    <source>
        <dbReference type="ARBA" id="ARBA00022516"/>
    </source>
</evidence>
<dbReference type="EC" id="2.7.7.41" evidence="6 16"/>
<proteinExistence type="inferred from homology"/>
<evidence type="ECO:0000313" key="19">
    <source>
        <dbReference type="EMBL" id="CAD9274107.1"/>
    </source>
</evidence>
<accession>A0A7S1Y2V0</accession>
<feature type="chain" id="PRO_5031292888" description="Phosphatidate cytidylyltransferase" evidence="18">
    <location>
        <begin position="42"/>
        <end position="396"/>
    </location>
</feature>
<comment type="pathway">
    <text evidence="3 16">Phospholipid metabolism; CDP-diacylglycerol biosynthesis; CDP-diacylglycerol from sn-glycerol 3-phosphate: step 3/3.</text>
</comment>
<dbReference type="InterPro" id="IPR016720">
    <property type="entry name" value="PC_Trfase_euk"/>
</dbReference>
<evidence type="ECO:0000256" key="15">
    <source>
        <dbReference type="ARBA" id="ARBA00023264"/>
    </source>
</evidence>
<keyword evidence="15" id="KW-1208">Phospholipid metabolism</keyword>
<dbReference type="PROSITE" id="PS01315">
    <property type="entry name" value="CDS"/>
    <property type="match status" value="1"/>
</dbReference>
<evidence type="ECO:0000256" key="6">
    <source>
        <dbReference type="ARBA" id="ARBA00012487"/>
    </source>
</evidence>
<dbReference type="PANTHER" id="PTHR13773">
    <property type="entry name" value="PHOSPHATIDATE CYTIDYLYLTRANSFERASE"/>
    <property type="match status" value="1"/>
</dbReference>
<keyword evidence="13 17" id="KW-0472">Membrane</keyword>
<keyword evidence="7" id="KW-0444">Lipid biosynthesis</keyword>
<keyword evidence="14" id="KW-0594">Phospholipid biosynthesis</keyword>
<comment type="subcellular location">
    <subcellularLocation>
        <location evidence="2">Membrane</location>
        <topology evidence="2">Multi-pass membrane protein</topology>
    </subcellularLocation>
</comment>
<evidence type="ECO:0000256" key="1">
    <source>
        <dbReference type="ARBA" id="ARBA00001698"/>
    </source>
</evidence>
<evidence type="ECO:0000256" key="2">
    <source>
        <dbReference type="ARBA" id="ARBA00004141"/>
    </source>
</evidence>
<feature type="transmembrane region" description="Helical" evidence="17">
    <location>
        <begin position="105"/>
        <end position="127"/>
    </location>
</feature>
<dbReference type="GO" id="GO:0005789">
    <property type="term" value="C:endoplasmic reticulum membrane"/>
    <property type="evidence" value="ECO:0007669"/>
    <property type="project" value="TreeGrafter"/>
</dbReference>
<dbReference type="AlphaFoldDB" id="A0A7S1Y2V0"/>
<dbReference type="EMBL" id="HBGK01005717">
    <property type="protein sequence ID" value="CAD9274107.1"/>
    <property type="molecule type" value="Transcribed_RNA"/>
</dbReference>
<evidence type="ECO:0000256" key="3">
    <source>
        <dbReference type="ARBA" id="ARBA00005119"/>
    </source>
</evidence>
<evidence type="ECO:0000256" key="14">
    <source>
        <dbReference type="ARBA" id="ARBA00023209"/>
    </source>
</evidence>
<evidence type="ECO:0000256" key="9">
    <source>
        <dbReference type="ARBA" id="ARBA00022692"/>
    </source>
</evidence>
<reference evidence="19" key="1">
    <citation type="submission" date="2021-01" db="EMBL/GenBank/DDBJ databases">
        <authorList>
            <person name="Corre E."/>
            <person name="Pelletier E."/>
            <person name="Niang G."/>
            <person name="Scheremetjew M."/>
            <person name="Finn R."/>
            <person name="Kale V."/>
            <person name="Holt S."/>
            <person name="Cochrane G."/>
            <person name="Meng A."/>
            <person name="Brown T."/>
            <person name="Cohen L."/>
        </authorList>
    </citation>
    <scope>NUCLEOTIDE SEQUENCE</scope>
    <source>
        <strain evidence="19">CCMP 410</strain>
    </source>
</reference>
<keyword evidence="11 17" id="KW-1133">Transmembrane helix</keyword>
<dbReference type="GO" id="GO:0016024">
    <property type="term" value="P:CDP-diacylglycerol biosynthetic process"/>
    <property type="evidence" value="ECO:0007669"/>
    <property type="project" value="UniProtKB-UniPathway"/>
</dbReference>
<evidence type="ECO:0000256" key="5">
    <source>
        <dbReference type="ARBA" id="ARBA00010185"/>
    </source>
</evidence>
<keyword evidence="8 16" id="KW-0808">Transferase</keyword>
<name>A0A7S1Y2V0_9STRA</name>
<sequence>MRHRKTSRSFALLRGSGMSSLLIALSLLALLLICGPYSCDAIPTPKPAKSSSSVKISTKSSSFPRISFDSLLPTPPEVVEQLTKESQATAKSAKLRNVRTRTLSAVVMIGALAAFVKLTGWTELIFFFQAAMYSEATTVAGVSTSPILKWGMCLVYLLVMDGRLLLSTSSSEIAATMVTYLPLATFGLGALGLLAWIAKLNAPTNDIFVFQMSLSEVAACNLAGLVLIGFTSFWIRTLQDYGVSWLLYPALLVIVNDTLAYVFGMLLGRNPLLPTISPKKTWEGFLGATASTLAVAKPLYEAIFLKNAAAAEGATTVPLALCLSLAAYISIVAPFGGFLASVVKRSYGFKDFGSLFPGHGGFVDRLDCQVITAPFVYLLLQAFGVEGVLSGGNGLE</sequence>
<comment type="catalytic activity">
    <reaction evidence="1 16">
        <text>a 1,2-diacyl-sn-glycero-3-phosphate + CTP + H(+) = a CDP-1,2-diacyl-sn-glycerol + diphosphate</text>
        <dbReference type="Rhea" id="RHEA:16229"/>
        <dbReference type="ChEBI" id="CHEBI:15378"/>
        <dbReference type="ChEBI" id="CHEBI:33019"/>
        <dbReference type="ChEBI" id="CHEBI:37563"/>
        <dbReference type="ChEBI" id="CHEBI:58332"/>
        <dbReference type="ChEBI" id="CHEBI:58608"/>
        <dbReference type="EC" id="2.7.7.41"/>
    </reaction>
</comment>
<comment type="pathway">
    <text evidence="4">Lipid metabolism.</text>
</comment>
<dbReference type="GO" id="GO:0004605">
    <property type="term" value="F:phosphatidate cytidylyltransferase activity"/>
    <property type="evidence" value="ECO:0007669"/>
    <property type="project" value="UniProtKB-EC"/>
</dbReference>
<evidence type="ECO:0000256" key="17">
    <source>
        <dbReference type="SAM" id="Phobius"/>
    </source>
</evidence>
<evidence type="ECO:0000256" key="16">
    <source>
        <dbReference type="RuleBase" id="RU003938"/>
    </source>
</evidence>
<dbReference type="Pfam" id="PF01148">
    <property type="entry name" value="CTP_transf_1"/>
    <property type="match status" value="1"/>
</dbReference>
<gene>
    <name evidence="19" type="ORF">GOCE00092_LOCUS3015</name>
</gene>
<dbReference type="UniPathway" id="UPA00557">
    <property type="reaction ID" value="UER00614"/>
</dbReference>
<evidence type="ECO:0000256" key="8">
    <source>
        <dbReference type="ARBA" id="ARBA00022679"/>
    </source>
</evidence>
<comment type="similarity">
    <text evidence="5 16">Belongs to the CDS family.</text>
</comment>
<protein>
    <recommendedName>
        <fullName evidence="6 16">Phosphatidate cytidylyltransferase</fullName>
        <ecNumber evidence="6 16">2.7.7.41</ecNumber>
    </recommendedName>
</protein>
<evidence type="ECO:0000256" key="18">
    <source>
        <dbReference type="SAM" id="SignalP"/>
    </source>
</evidence>
<evidence type="ECO:0000256" key="10">
    <source>
        <dbReference type="ARBA" id="ARBA00022695"/>
    </source>
</evidence>
<evidence type="ECO:0000256" key="12">
    <source>
        <dbReference type="ARBA" id="ARBA00023098"/>
    </source>
</evidence>
<evidence type="ECO:0000256" key="4">
    <source>
        <dbReference type="ARBA" id="ARBA00005189"/>
    </source>
</evidence>
<keyword evidence="18" id="KW-0732">Signal</keyword>
<keyword evidence="10 16" id="KW-0548">Nucleotidyltransferase</keyword>